<feature type="region of interest" description="Disordered" evidence="1">
    <location>
        <begin position="1"/>
        <end position="98"/>
    </location>
</feature>
<protein>
    <submittedName>
        <fullName evidence="2">Uncharacterized protein</fullName>
    </submittedName>
</protein>
<dbReference type="EMBL" id="JALJOU010000024">
    <property type="protein sequence ID" value="KAK9836989.1"/>
    <property type="molecule type" value="Genomic_DNA"/>
</dbReference>
<feature type="compositionally biased region" description="Low complexity" evidence="1">
    <location>
        <begin position="70"/>
        <end position="79"/>
    </location>
</feature>
<evidence type="ECO:0000313" key="2">
    <source>
        <dbReference type="EMBL" id="KAK9836989.1"/>
    </source>
</evidence>
<keyword evidence="3" id="KW-1185">Reference proteome</keyword>
<proteinExistence type="predicted"/>
<name>A0AAW1RTD9_9CHLO</name>
<comment type="caution">
    <text evidence="2">The sequence shown here is derived from an EMBL/GenBank/DDBJ whole genome shotgun (WGS) entry which is preliminary data.</text>
</comment>
<accession>A0AAW1RTD9</accession>
<evidence type="ECO:0000256" key="1">
    <source>
        <dbReference type="SAM" id="MobiDB-lite"/>
    </source>
</evidence>
<organism evidence="2 3">
    <name type="scientific">Elliptochloris bilobata</name>
    <dbReference type="NCBI Taxonomy" id="381761"/>
    <lineage>
        <taxon>Eukaryota</taxon>
        <taxon>Viridiplantae</taxon>
        <taxon>Chlorophyta</taxon>
        <taxon>core chlorophytes</taxon>
        <taxon>Trebouxiophyceae</taxon>
        <taxon>Trebouxiophyceae incertae sedis</taxon>
        <taxon>Elliptochloris clade</taxon>
        <taxon>Elliptochloris</taxon>
    </lineage>
</organism>
<feature type="compositionally biased region" description="Low complexity" evidence="1">
    <location>
        <begin position="1"/>
        <end position="59"/>
    </location>
</feature>
<dbReference type="AlphaFoldDB" id="A0AAW1RTD9"/>
<dbReference type="Proteomes" id="UP001445335">
    <property type="component" value="Unassembled WGS sequence"/>
</dbReference>
<reference evidence="2 3" key="1">
    <citation type="journal article" date="2024" name="Nat. Commun.">
        <title>Phylogenomics reveals the evolutionary origins of lichenization in chlorophyte algae.</title>
        <authorList>
            <person name="Puginier C."/>
            <person name="Libourel C."/>
            <person name="Otte J."/>
            <person name="Skaloud P."/>
            <person name="Haon M."/>
            <person name="Grisel S."/>
            <person name="Petersen M."/>
            <person name="Berrin J.G."/>
            <person name="Delaux P.M."/>
            <person name="Dal Grande F."/>
            <person name="Keller J."/>
        </authorList>
    </citation>
    <scope>NUCLEOTIDE SEQUENCE [LARGE SCALE GENOMIC DNA]</scope>
    <source>
        <strain evidence="2 3">SAG 245.80</strain>
    </source>
</reference>
<gene>
    <name evidence="2" type="ORF">WJX81_004505</name>
</gene>
<evidence type="ECO:0000313" key="3">
    <source>
        <dbReference type="Proteomes" id="UP001445335"/>
    </source>
</evidence>
<sequence length="190" mass="19156">MPAPADATPAPADESALEPHAPAPAEAMPAPADATPAPADESAMEPHAPAPADATPAPADESALEPRVPAPAAATPAPADESVDTSGPDGGALLPIYGPAGSEPKYDAMGIEHKLGRPYWGLHWTMGMPLHALAALEMQLPPRLQPLAGGAIEAALFTSYAVDGASKIAYGLAMLPAETLLVGARTLLRS</sequence>